<accession>A0ABV6UXT5</accession>
<comment type="similarity">
    <text evidence="1">Belongs to the short-chain dehydrogenases/reductases (SDR) family.</text>
</comment>
<dbReference type="EMBL" id="JBHEZZ010000028">
    <property type="protein sequence ID" value="MFC1406280.1"/>
    <property type="molecule type" value="Genomic_DNA"/>
</dbReference>
<dbReference type="PANTHER" id="PTHR24321">
    <property type="entry name" value="DEHYDROGENASES, SHORT CHAIN"/>
    <property type="match status" value="1"/>
</dbReference>
<dbReference type="InterPro" id="IPR036291">
    <property type="entry name" value="NAD(P)-bd_dom_sf"/>
</dbReference>
<keyword evidence="2 4" id="KW-0560">Oxidoreductase</keyword>
<keyword evidence="5" id="KW-1185">Reference proteome</keyword>
<dbReference type="PANTHER" id="PTHR24321:SF15">
    <property type="entry name" value="OXIDOREDUCTASE UCPA"/>
    <property type="match status" value="1"/>
</dbReference>
<dbReference type="CDD" id="cd05233">
    <property type="entry name" value="SDR_c"/>
    <property type="match status" value="1"/>
</dbReference>
<proteinExistence type="inferred from homology"/>
<dbReference type="InterPro" id="IPR002347">
    <property type="entry name" value="SDR_fam"/>
</dbReference>
<dbReference type="Gene3D" id="3.40.50.720">
    <property type="entry name" value="NAD(P)-binding Rossmann-like Domain"/>
    <property type="match status" value="1"/>
</dbReference>
<dbReference type="Pfam" id="PF13561">
    <property type="entry name" value="adh_short_C2"/>
    <property type="match status" value="1"/>
</dbReference>
<evidence type="ECO:0000259" key="3">
    <source>
        <dbReference type="SMART" id="SM00822"/>
    </source>
</evidence>
<dbReference type="Proteomes" id="UP001592528">
    <property type="component" value="Unassembled WGS sequence"/>
</dbReference>
<reference evidence="4 5" key="1">
    <citation type="submission" date="2024-09" db="EMBL/GenBank/DDBJ databases">
        <authorList>
            <person name="Lee S.D."/>
        </authorList>
    </citation>
    <scope>NUCLEOTIDE SEQUENCE [LARGE SCALE GENOMIC DNA]</scope>
    <source>
        <strain evidence="4 5">N1-5</strain>
    </source>
</reference>
<dbReference type="RefSeq" id="WP_030256586.1">
    <property type="nucleotide sequence ID" value="NZ_JBHEZZ010000028.1"/>
</dbReference>
<evidence type="ECO:0000313" key="5">
    <source>
        <dbReference type="Proteomes" id="UP001592528"/>
    </source>
</evidence>
<organism evidence="4 5">
    <name type="scientific">Streptacidiphilus cavernicola</name>
    <dbReference type="NCBI Taxonomy" id="3342716"/>
    <lineage>
        <taxon>Bacteria</taxon>
        <taxon>Bacillati</taxon>
        <taxon>Actinomycetota</taxon>
        <taxon>Actinomycetes</taxon>
        <taxon>Kitasatosporales</taxon>
        <taxon>Streptomycetaceae</taxon>
        <taxon>Streptacidiphilus</taxon>
    </lineage>
</organism>
<dbReference type="SMART" id="SM00822">
    <property type="entry name" value="PKS_KR"/>
    <property type="match status" value="1"/>
</dbReference>
<dbReference type="PRINTS" id="PR00081">
    <property type="entry name" value="GDHRDH"/>
</dbReference>
<name>A0ABV6UXT5_9ACTN</name>
<dbReference type="EC" id="1.1.1.-" evidence="4"/>
<dbReference type="SUPFAM" id="SSF51735">
    <property type="entry name" value="NAD(P)-binding Rossmann-fold domains"/>
    <property type="match status" value="1"/>
</dbReference>
<protein>
    <submittedName>
        <fullName evidence="4">SDR family NAD(P)-dependent oxidoreductase</fullName>
        <ecNumber evidence="4">1.1.1.-</ecNumber>
    </submittedName>
</protein>
<feature type="domain" description="Ketoreductase" evidence="3">
    <location>
        <begin position="7"/>
        <end position="187"/>
    </location>
</feature>
<evidence type="ECO:0000313" key="4">
    <source>
        <dbReference type="EMBL" id="MFC1406280.1"/>
    </source>
</evidence>
<evidence type="ECO:0000256" key="1">
    <source>
        <dbReference type="ARBA" id="ARBA00006484"/>
    </source>
</evidence>
<evidence type="ECO:0000256" key="2">
    <source>
        <dbReference type="ARBA" id="ARBA00023002"/>
    </source>
</evidence>
<dbReference type="PRINTS" id="PR00080">
    <property type="entry name" value="SDRFAMILY"/>
</dbReference>
<dbReference type="InterPro" id="IPR057326">
    <property type="entry name" value="KR_dom"/>
</dbReference>
<gene>
    <name evidence="4" type="ORF">ACEZDJ_33795</name>
</gene>
<dbReference type="GO" id="GO:0016491">
    <property type="term" value="F:oxidoreductase activity"/>
    <property type="evidence" value="ECO:0007669"/>
    <property type="project" value="UniProtKB-KW"/>
</dbReference>
<comment type="caution">
    <text evidence="4">The sequence shown here is derived from an EMBL/GenBank/DDBJ whole genome shotgun (WGS) entry which is preliminary data.</text>
</comment>
<sequence>MDRLRGKVALITGGESGIGLATARLFSAEGALVHLVGLDRERLRAAVAELGTERAACSVADVTDESAVRAAVRTALERFGGLDVVFSNAGVSGPVAPITEYPTEAFRRVLDVHVLGAFLVLKHTLPVLADGGSVIINSSVVGLTSDPGIAGYASAKHAQVGLARTAAKEAAARGIRVNTIHPGPTETPFQAAIETAATGLPPAAAASAFEQLIPLRRHASAEEIAASVLYLAGPDSRFVTGTALRVDGGMSI</sequence>